<keyword evidence="3" id="KW-1185">Reference proteome</keyword>
<reference evidence="2 3" key="1">
    <citation type="journal article" date="2013" name="Nature">
        <title>Insights into bilaterian evolution from three spiralian genomes.</title>
        <authorList>
            <person name="Simakov O."/>
            <person name="Marletaz F."/>
            <person name="Cho S.J."/>
            <person name="Edsinger-Gonzales E."/>
            <person name="Havlak P."/>
            <person name="Hellsten U."/>
            <person name="Kuo D.H."/>
            <person name="Larsson T."/>
            <person name="Lv J."/>
            <person name="Arendt D."/>
            <person name="Savage R."/>
            <person name="Osoegawa K."/>
            <person name="de Jong P."/>
            <person name="Grimwood J."/>
            <person name="Chapman J.A."/>
            <person name="Shapiro H."/>
            <person name="Aerts A."/>
            <person name="Otillar R.P."/>
            <person name="Terry A.Y."/>
            <person name="Boore J.L."/>
            <person name="Grigoriev I.V."/>
            <person name="Lindberg D.R."/>
            <person name="Seaver E.C."/>
            <person name="Weisblat D.A."/>
            <person name="Putnam N.H."/>
            <person name="Rokhsar D.S."/>
        </authorList>
    </citation>
    <scope>NUCLEOTIDE SEQUENCE [LARGE SCALE GENOMIC DNA]</scope>
</reference>
<feature type="region of interest" description="Disordered" evidence="1">
    <location>
        <begin position="1175"/>
        <end position="1197"/>
    </location>
</feature>
<dbReference type="RefSeq" id="XP_009062808.1">
    <property type="nucleotide sequence ID" value="XM_009064560.1"/>
</dbReference>
<evidence type="ECO:0000313" key="2">
    <source>
        <dbReference type="EMBL" id="ESO86575.1"/>
    </source>
</evidence>
<dbReference type="KEGG" id="lgi:LOTGIDRAFT_235365"/>
<feature type="compositionally biased region" description="Low complexity" evidence="1">
    <location>
        <begin position="968"/>
        <end position="982"/>
    </location>
</feature>
<feature type="region of interest" description="Disordered" evidence="1">
    <location>
        <begin position="958"/>
        <end position="992"/>
    </location>
</feature>
<feature type="compositionally biased region" description="Polar residues" evidence="1">
    <location>
        <begin position="1182"/>
        <end position="1197"/>
    </location>
</feature>
<sequence length="1312" mass="140297">MTNSALPVEPNPTNTNPVTTITSNPAKDLTNQVVNMNKQKSPVNNVMTNNAIIDPFVTNNVSVDQVPVMTNNLPVHPVSVVSNNVPVVSVMTNNAVSNPVVTKNVPVDPVSVMTNNVPVVTNNVPVDPVVTNNVPIDPVITKTVVIDPVVTNHVQVDPALVDPVKMKTVPANPAVKSNVPIDPVVPVKPVVTNIVSVVSAVSNNALSNLATTNHVPANPAVTNNVPANLAVTNNNSVDPSVANNVPVNHVVTNNVPANPVVTNNVPANPTVTNNIPVNPVVTNNVPATPVVINNVQVDPVVIKNVEIDPTATNNVPVDPVAANNVHILPIIPNNIPVQPVVTNNVSVDHVVTNNVPVNPASTYNFLANPAITNNIPAKPVLTSHVEVDPFLTNNVPIDSVVTNSVPVKPVVTNNVPVLPIRANNVPSESVVTNNYPANSVVANNFKVDPIVTNNYPIDHVVTNNVPVLPIRPNNLPVNIVVTNNVPVDPVVTNNVPVLPIRPNNNPVLPIQSNNVPIEAVVALVPSVSNNVPIASVHPVLPLDITNKTSVSHTDPGDPGALIKNKSPLAKTVIESIPIKPGAIINTGQLQPGGATSSSVLLPTAEVPFTQGQRDQLLALNTVADIVNNTTVNGSISPPENQQSSVAVQPNINQPPTATYPIVRGPIEALTKVKQQPVSPSLTTFNNLKPDNASKIAMLANTSEVVLTPNTKSRQINTTHTTYINKFTTVTNSPLADVFSVRQGQVFNPAALTLKASHSSVSNNQVTTSHSNHSEVFLQQHHNSSVPTVITTNNVERSKLNLSNHDNSRFVDVFAHTPVNTSTNTRRLTSNIFDSLLKQGHQLDYILKHTRNVPVWHSYTLYNGSVLTWITIDANSSTSQQVLDQTSNKRTTISTGASLGQISNAFDPVKPTGVFYHPTNAQPVAKATGKSQASTAQVGEQTVYNETGLLIDPELSHLEPNQVSNTSDATANNNRTVSNTTSTPHVVETPANEENIPTEVGIALVPEVGIVADQSPVLSSSLVDSPKEITEISSSKRAKVPNEVHSYSTATNHNTVTAETPKLKTSISQKNTDEVITSLKNLIQRHPSTTHTKRKYTSAEIKNLNKINPTRLLFTIADPMDSTTLPTTSTTVIPATSTVIDQTIHNTAISNNRKDPVGRNTQTSISFNEPTLSITLGKADSVSKPTTTQPSTSDSFNSKDFSELRSILASNGIKTAEELNQLLMKKSETENRQKLNSIAEHFTKTDNKCPSDKPCLWCRSSPAWSYVDGMSGWCMRNCKTQSCVHSRCKCKCVDDDEFSTLLKTIASSDLRGK</sequence>
<feature type="compositionally biased region" description="Polar residues" evidence="1">
    <location>
        <begin position="958"/>
        <end position="967"/>
    </location>
</feature>
<dbReference type="Proteomes" id="UP000030746">
    <property type="component" value="Unassembled WGS sequence"/>
</dbReference>
<dbReference type="OMA" id="GXVPPLA"/>
<dbReference type="EMBL" id="KB203049">
    <property type="protein sequence ID" value="ESO86575.1"/>
    <property type="molecule type" value="Genomic_DNA"/>
</dbReference>
<evidence type="ECO:0000256" key="1">
    <source>
        <dbReference type="SAM" id="MobiDB-lite"/>
    </source>
</evidence>
<proteinExistence type="predicted"/>
<dbReference type="CTD" id="20249829"/>
<evidence type="ECO:0000313" key="3">
    <source>
        <dbReference type="Proteomes" id="UP000030746"/>
    </source>
</evidence>
<gene>
    <name evidence="2" type="ORF">LOTGIDRAFT_235365</name>
</gene>
<protein>
    <submittedName>
        <fullName evidence="2">Uncharacterized protein</fullName>
    </submittedName>
</protein>
<dbReference type="STRING" id="225164.V3ZVF1"/>
<dbReference type="GeneID" id="20249829"/>
<organism evidence="2 3">
    <name type="scientific">Lottia gigantea</name>
    <name type="common">Giant owl limpet</name>
    <dbReference type="NCBI Taxonomy" id="225164"/>
    <lineage>
        <taxon>Eukaryota</taxon>
        <taxon>Metazoa</taxon>
        <taxon>Spiralia</taxon>
        <taxon>Lophotrochozoa</taxon>
        <taxon>Mollusca</taxon>
        <taxon>Gastropoda</taxon>
        <taxon>Patellogastropoda</taxon>
        <taxon>Lottioidea</taxon>
        <taxon>Lottiidae</taxon>
        <taxon>Lottia</taxon>
    </lineage>
</organism>
<accession>V3ZVF1</accession>
<name>V3ZVF1_LOTGI</name>
<dbReference type="HOGENOM" id="CLU_260619_0_0_1"/>
<dbReference type="OrthoDB" id="10407073at2759"/>